<evidence type="ECO:0000313" key="8">
    <source>
        <dbReference type="Proteomes" id="UP001062165"/>
    </source>
</evidence>
<keyword evidence="5 6" id="KW-0472">Membrane</keyword>
<gene>
    <name evidence="7" type="ORF">N7E81_10405</name>
</gene>
<evidence type="ECO:0000256" key="3">
    <source>
        <dbReference type="ARBA" id="ARBA00022692"/>
    </source>
</evidence>
<evidence type="ECO:0000256" key="1">
    <source>
        <dbReference type="ARBA" id="ARBA00004651"/>
    </source>
</evidence>
<dbReference type="NCBIfam" id="TIGR00765">
    <property type="entry name" value="yihY_not_rbn"/>
    <property type="match status" value="1"/>
</dbReference>
<dbReference type="PANTHER" id="PTHR30213:SF0">
    <property type="entry name" value="UPF0761 MEMBRANE PROTEIN YIHY"/>
    <property type="match status" value="1"/>
</dbReference>
<comment type="subcellular location">
    <subcellularLocation>
        <location evidence="1">Cell membrane</location>
        <topology evidence="1">Multi-pass membrane protein</topology>
    </subcellularLocation>
</comment>
<evidence type="ECO:0000313" key="7">
    <source>
        <dbReference type="EMBL" id="UXX77781.1"/>
    </source>
</evidence>
<dbReference type="InterPro" id="IPR036388">
    <property type="entry name" value="WH-like_DNA-bd_sf"/>
</dbReference>
<accession>A0ABY6CV30</accession>
<dbReference type="InterPro" id="IPR017039">
    <property type="entry name" value="Virul_fac_BrkB"/>
</dbReference>
<feature type="transmembrane region" description="Helical" evidence="6">
    <location>
        <begin position="56"/>
        <end position="75"/>
    </location>
</feature>
<feature type="transmembrane region" description="Helical" evidence="6">
    <location>
        <begin position="118"/>
        <end position="138"/>
    </location>
</feature>
<dbReference type="RefSeq" id="WP_263049528.1">
    <property type="nucleotide sequence ID" value="NZ_CP106735.1"/>
</dbReference>
<keyword evidence="8" id="KW-1185">Reference proteome</keyword>
<feature type="transmembrane region" description="Helical" evidence="6">
    <location>
        <begin position="237"/>
        <end position="260"/>
    </location>
</feature>
<dbReference type="EMBL" id="CP106735">
    <property type="protein sequence ID" value="UXX77781.1"/>
    <property type="molecule type" value="Genomic_DNA"/>
</dbReference>
<keyword evidence="3 6" id="KW-0812">Transmembrane</keyword>
<dbReference type="PANTHER" id="PTHR30213">
    <property type="entry name" value="INNER MEMBRANE PROTEIN YHJD"/>
    <property type="match status" value="1"/>
</dbReference>
<sequence>MDISTKIKAVSEFIKIDIWRSTDRTGWKGFRLRVLKILVITAQEFKKDKIVLQASALTYLTILSIVPVVAMLIGISKGFGIEKLIRSELDKIFFGQEVVRETIFEFAQNMLNNNKGDLIIGISIVVLFFTVMKLLNNIEEVFNSIWGKLKGRNIIRKFTDYLAIIVISPVLIILSSGVTIFVQNQLQLIGRGVQMESVVSPLAAFFVQLSSYVLIWLLFTMIYVIMPNTKVKIGYGLIAGVIAGTLFQLLQKGFITFSFLMGNYGAVYGGLAVLPLFFIFCQLSWVIVCIGGELSYAIQKVDEYIPDEKEVKFSMSEKNKIALVIVHTIVKAFENDEEPWTKKRLAICLEIPHRFVSNTVNRLVSAGILSRSLSVHGGNYMYLPALDINKIDINLVLRKLEEDGERNLHRSKVKTLPVIEESLKALYADLSKSKDNKCLKDI</sequence>
<dbReference type="SUPFAM" id="SSF46785">
    <property type="entry name" value="Winged helix' DNA-binding domain"/>
    <property type="match status" value="1"/>
</dbReference>
<evidence type="ECO:0000256" key="5">
    <source>
        <dbReference type="ARBA" id="ARBA00023136"/>
    </source>
</evidence>
<keyword evidence="4 6" id="KW-1133">Transmembrane helix</keyword>
<keyword evidence="2" id="KW-1003">Cell membrane</keyword>
<proteinExistence type="predicted"/>
<feature type="transmembrane region" description="Helical" evidence="6">
    <location>
        <begin position="158"/>
        <end position="182"/>
    </location>
</feature>
<dbReference type="Proteomes" id="UP001062165">
    <property type="component" value="Chromosome"/>
</dbReference>
<feature type="transmembrane region" description="Helical" evidence="6">
    <location>
        <begin position="202"/>
        <end position="225"/>
    </location>
</feature>
<reference evidence="7" key="1">
    <citation type="submission" date="2022-10" db="EMBL/GenBank/DDBJ databases">
        <title>Comparative genomics and taxonomic characterization of three novel marine species of genus Reichenbachiella exhibiting antioxidant and polysaccharide degradation activities.</title>
        <authorList>
            <person name="Muhammad N."/>
            <person name="Lee Y.-J."/>
            <person name="Ko J."/>
            <person name="Kim S.-G."/>
        </authorList>
    </citation>
    <scope>NUCLEOTIDE SEQUENCE</scope>
    <source>
        <strain evidence="7">Wsw4-B4</strain>
    </source>
</reference>
<protein>
    <submittedName>
        <fullName evidence="7">YihY/virulence factor BrkB family protein</fullName>
    </submittedName>
</protein>
<dbReference type="Gene3D" id="1.10.10.10">
    <property type="entry name" value="Winged helix-like DNA-binding domain superfamily/Winged helix DNA-binding domain"/>
    <property type="match status" value="1"/>
</dbReference>
<dbReference type="InterPro" id="IPR036390">
    <property type="entry name" value="WH_DNA-bd_sf"/>
</dbReference>
<feature type="transmembrane region" description="Helical" evidence="6">
    <location>
        <begin position="266"/>
        <end position="290"/>
    </location>
</feature>
<name>A0ABY6CV30_9BACT</name>
<dbReference type="Pfam" id="PF03631">
    <property type="entry name" value="Virul_fac_BrkB"/>
    <property type="match status" value="1"/>
</dbReference>
<evidence type="ECO:0000256" key="4">
    <source>
        <dbReference type="ARBA" id="ARBA00022989"/>
    </source>
</evidence>
<organism evidence="7 8">
    <name type="scientific">Reichenbachiella carrageenanivorans</name>
    <dbReference type="NCBI Taxonomy" id="2979869"/>
    <lineage>
        <taxon>Bacteria</taxon>
        <taxon>Pseudomonadati</taxon>
        <taxon>Bacteroidota</taxon>
        <taxon>Cytophagia</taxon>
        <taxon>Cytophagales</taxon>
        <taxon>Reichenbachiellaceae</taxon>
        <taxon>Reichenbachiella</taxon>
    </lineage>
</organism>
<evidence type="ECO:0000256" key="6">
    <source>
        <dbReference type="SAM" id="Phobius"/>
    </source>
</evidence>
<evidence type="ECO:0000256" key="2">
    <source>
        <dbReference type="ARBA" id="ARBA00022475"/>
    </source>
</evidence>